<comment type="caution">
    <text evidence="1">The sequence shown here is derived from an EMBL/GenBank/DDBJ whole genome shotgun (WGS) entry which is preliminary data.</text>
</comment>
<evidence type="ECO:0000313" key="1">
    <source>
        <dbReference type="EMBL" id="MBE1536642.1"/>
    </source>
</evidence>
<evidence type="ECO:0000313" key="2">
    <source>
        <dbReference type="Proteomes" id="UP000627838"/>
    </source>
</evidence>
<accession>A0ABR9K1C9</accession>
<name>A0ABR9K1C9_9ACTN</name>
<reference evidence="1 2" key="1">
    <citation type="submission" date="2020-10" db="EMBL/GenBank/DDBJ databases">
        <title>Sequencing the genomes of 1000 actinobacteria strains.</title>
        <authorList>
            <person name="Klenk H.-P."/>
        </authorList>
    </citation>
    <scope>NUCLEOTIDE SEQUENCE [LARGE SCALE GENOMIC DNA]</scope>
    <source>
        <strain evidence="1 2">DSM 46744</strain>
    </source>
</reference>
<keyword evidence="2" id="KW-1185">Reference proteome</keyword>
<dbReference type="EMBL" id="JADBDZ010000001">
    <property type="protein sequence ID" value="MBE1536642.1"/>
    <property type="molecule type" value="Genomic_DNA"/>
</dbReference>
<dbReference type="Proteomes" id="UP000627838">
    <property type="component" value="Unassembled WGS sequence"/>
</dbReference>
<organism evidence="1 2">
    <name type="scientific">Actinomadura algeriensis</name>
    <dbReference type="NCBI Taxonomy" id="1679523"/>
    <lineage>
        <taxon>Bacteria</taxon>
        <taxon>Bacillati</taxon>
        <taxon>Actinomycetota</taxon>
        <taxon>Actinomycetes</taxon>
        <taxon>Streptosporangiales</taxon>
        <taxon>Thermomonosporaceae</taxon>
        <taxon>Actinomadura</taxon>
    </lineage>
</organism>
<sequence length="102" mass="10868">MPVVERAARTPIGGPRPAAGLCESDGLDRIAETVRDALVEIDVLVCRTGIARPRMLADTDDDRRRPPETNVVAVHGLPPALPTSVIAAAGRRLVLHMTRGEA</sequence>
<gene>
    <name evidence="1" type="ORF">H4W34_006475</name>
</gene>
<protein>
    <submittedName>
        <fullName evidence="1">NAD(P)-dependent dehydrogenase (Short-subunit alcohol dehydrogenase family)</fullName>
    </submittedName>
</protein>
<dbReference type="RefSeq" id="WP_192762652.1">
    <property type="nucleotide sequence ID" value="NZ_JADBDZ010000001.1"/>
</dbReference>
<proteinExistence type="predicted"/>